<keyword evidence="2" id="KW-0378">Hydrolase</keyword>
<feature type="domain" description="Putative restriction endonuclease" evidence="1">
    <location>
        <begin position="24"/>
        <end position="189"/>
    </location>
</feature>
<keyword evidence="2" id="KW-0255">Endonuclease</keyword>
<comment type="caution">
    <text evidence="2">The sequence shown here is derived from an EMBL/GenBank/DDBJ whole genome shotgun (WGS) entry which is preliminary data.</text>
</comment>
<dbReference type="Pfam" id="PF05685">
    <property type="entry name" value="Uma2"/>
    <property type="match status" value="1"/>
</dbReference>
<dbReference type="Proteomes" id="UP000323242">
    <property type="component" value="Unassembled WGS sequence"/>
</dbReference>
<dbReference type="SUPFAM" id="SSF52980">
    <property type="entry name" value="Restriction endonuclease-like"/>
    <property type="match status" value="1"/>
</dbReference>
<evidence type="ECO:0000313" key="3">
    <source>
        <dbReference type="Proteomes" id="UP000323242"/>
    </source>
</evidence>
<dbReference type="InterPro" id="IPR008538">
    <property type="entry name" value="Uma2"/>
</dbReference>
<dbReference type="CDD" id="cd06260">
    <property type="entry name" value="DUF820-like"/>
    <property type="match status" value="1"/>
</dbReference>
<dbReference type="PANTHER" id="PTHR35400">
    <property type="entry name" value="SLR1083 PROTEIN"/>
    <property type="match status" value="1"/>
</dbReference>
<gene>
    <name evidence="2" type="ORF">FY004_27605</name>
</gene>
<keyword evidence="2" id="KW-0540">Nuclease</keyword>
<dbReference type="PANTHER" id="PTHR35400:SF3">
    <property type="entry name" value="SLL1072 PROTEIN"/>
    <property type="match status" value="1"/>
</dbReference>
<evidence type="ECO:0000259" key="1">
    <source>
        <dbReference type="Pfam" id="PF05685"/>
    </source>
</evidence>
<protein>
    <submittedName>
        <fullName evidence="2">Uma2 family endonuclease</fullName>
    </submittedName>
</protein>
<dbReference type="Gene3D" id="3.90.1570.10">
    <property type="entry name" value="tt1808, chain A"/>
    <property type="match status" value="1"/>
</dbReference>
<dbReference type="InterPro" id="IPR011335">
    <property type="entry name" value="Restrct_endonuc-II-like"/>
</dbReference>
<dbReference type="InterPro" id="IPR012296">
    <property type="entry name" value="Nuclease_put_TT1808"/>
</dbReference>
<sequence length="196" mass="21405">MSALTVDPAPGPGQDWDDLVRIWEETDAPEGCKVEIIEEIVTVSPPPSKDHNTTAALLQRRLYTVIPEDWEIYQTLGLSLPGRGGIYIPDLVVVDRATATGPGNTVPAEEARLVVEITSRANANHDRVSKVNGYAKAGVELFLLLDPWHSGRPTATLYGEPEDGTYRVLETVEYGRELTLPEPFGLVLDTGVFPIS</sequence>
<dbReference type="AlphaFoldDB" id="A0A5D4IJ32"/>
<dbReference type="EMBL" id="VSZQ01000183">
    <property type="protein sequence ID" value="TYR53181.1"/>
    <property type="molecule type" value="Genomic_DNA"/>
</dbReference>
<reference evidence="2 3" key="1">
    <citation type="submission" date="2019-08" db="EMBL/GenBank/DDBJ databases">
        <title>Draft genome for granaticin producer strain Streptomyces parvus C05.</title>
        <authorList>
            <person name="Gonzalez-Pimentel J.L."/>
        </authorList>
    </citation>
    <scope>NUCLEOTIDE SEQUENCE [LARGE SCALE GENOMIC DNA]</scope>
    <source>
        <strain evidence="2 3">C05</strain>
    </source>
</reference>
<organism evidence="2 3">
    <name type="scientific">Streptomyces parvus</name>
    <dbReference type="NCBI Taxonomy" id="66428"/>
    <lineage>
        <taxon>Bacteria</taxon>
        <taxon>Bacillati</taxon>
        <taxon>Actinomycetota</taxon>
        <taxon>Actinomycetes</taxon>
        <taxon>Kitasatosporales</taxon>
        <taxon>Streptomycetaceae</taxon>
        <taxon>Streptomyces</taxon>
    </lineage>
</organism>
<keyword evidence="3" id="KW-1185">Reference proteome</keyword>
<dbReference type="GO" id="GO:0004519">
    <property type="term" value="F:endonuclease activity"/>
    <property type="evidence" value="ECO:0007669"/>
    <property type="project" value="UniProtKB-KW"/>
</dbReference>
<dbReference type="RefSeq" id="WP_148904153.1">
    <property type="nucleotide sequence ID" value="NZ_JBHJXM010000072.1"/>
</dbReference>
<evidence type="ECO:0000313" key="2">
    <source>
        <dbReference type="EMBL" id="TYR53181.1"/>
    </source>
</evidence>
<proteinExistence type="predicted"/>
<name>A0A5D4IJ32_9ACTN</name>
<accession>A0A5D4IJ32</accession>